<dbReference type="Proteomes" id="UP000821845">
    <property type="component" value="Chromosome 6"/>
</dbReference>
<reference evidence="1" key="1">
    <citation type="submission" date="2020-05" db="EMBL/GenBank/DDBJ databases">
        <title>Large-scale comparative analyses of tick genomes elucidate their genetic diversity and vector capacities.</title>
        <authorList>
            <person name="Jia N."/>
            <person name="Wang J."/>
            <person name="Shi W."/>
            <person name="Du L."/>
            <person name="Sun Y."/>
            <person name="Zhan W."/>
            <person name="Jiang J."/>
            <person name="Wang Q."/>
            <person name="Zhang B."/>
            <person name="Ji P."/>
            <person name="Sakyi L.B."/>
            <person name="Cui X."/>
            <person name="Yuan T."/>
            <person name="Jiang B."/>
            <person name="Yang W."/>
            <person name="Lam T.T.-Y."/>
            <person name="Chang Q."/>
            <person name="Ding S."/>
            <person name="Wang X."/>
            <person name="Zhu J."/>
            <person name="Ruan X."/>
            <person name="Zhao L."/>
            <person name="Wei J."/>
            <person name="Que T."/>
            <person name="Du C."/>
            <person name="Cheng J."/>
            <person name="Dai P."/>
            <person name="Han X."/>
            <person name="Huang E."/>
            <person name="Gao Y."/>
            <person name="Liu J."/>
            <person name="Shao H."/>
            <person name="Ye R."/>
            <person name="Li L."/>
            <person name="Wei W."/>
            <person name="Wang X."/>
            <person name="Wang C."/>
            <person name="Yang T."/>
            <person name="Huo Q."/>
            <person name="Li W."/>
            <person name="Guo W."/>
            <person name="Chen H."/>
            <person name="Zhou L."/>
            <person name="Ni X."/>
            <person name="Tian J."/>
            <person name="Zhou Y."/>
            <person name="Sheng Y."/>
            <person name="Liu T."/>
            <person name="Pan Y."/>
            <person name="Xia L."/>
            <person name="Li J."/>
            <person name="Zhao F."/>
            <person name="Cao W."/>
        </authorList>
    </citation>
    <scope>NUCLEOTIDE SEQUENCE</scope>
    <source>
        <strain evidence="1">Hyas-2018</strain>
    </source>
</reference>
<proteinExistence type="predicted"/>
<gene>
    <name evidence="1" type="ORF">HPB50_006279</name>
</gene>
<organism evidence="1 2">
    <name type="scientific">Hyalomma asiaticum</name>
    <name type="common">Tick</name>
    <dbReference type="NCBI Taxonomy" id="266040"/>
    <lineage>
        <taxon>Eukaryota</taxon>
        <taxon>Metazoa</taxon>
        <taxon>Ecdysozoa</taxon>
        <taxon>Arthropoda</taxon>
        <taxon>Chelicerata</taxon>
        <taxon>Arachnida</taxon>
        <taxon>Acari</taxon>
        <taxon>Parasitiformes</taxon>
        <taxon>Ixodida</taxon>
        <taxon>Ixodoidea</taxon>
        <taxon>Ixodidae</taxon>
        <taxon>Hyalomminae</taxon>
        <taxon>Hyalomma</taxon>
    </lineage>
</organism>
<evidence type="ECO:0000313" key="2">
    <source>
        <dbReference type="Proteomes" id="UP000821845"/>
    </source>
</evidence>
<keyword evidence="2" id="KW-1185">Reference proteome</keyword>
<sequence length="201" mass="22518">MDQWIAVLLRRWRNGILPSMWKAEITKKLESSGAALTQSVELMLDVQERFATVPNGPVADRVTAKLKGVLDKNPEFYVLKQVSNVLSGTDSKIPDGQRGDKKRWSEGDKSESEVLSGSLDNLSETDTPTTSTIPNSNVPRVHSAGPGESTFKVDDFVVVNFEGQLFPGRLTEVKPEGYIVSTMERYKKNWRWPDREDGILH</sequence>
<evidence type="ECO:0000313" key="1">
    <source>
        <dbReference type="EMBL" id="KAH6927629.1"/>
    </source>
</evidence>
<comment type="caution">
    <text evidence="1">The sequence shown here is derived from an EMBL/GenBank/DDBJ whole genome shotgun (WGS) entry which is preliminary data.</text>
</comment>
<protein>
    <submittedName>
        <fullName evidence="1">Uncharacterized protein</fullName>
    </submittedName>
</protein>
<dbReference type="EMBL" id="CM023486">
    <property type="protein sequence ID" value="KAH6927629.1"/>
    <property type="molecule type" value="Genomic_DNA"/>
</dbReference>
<name>A0ACB7S0Q1_HYAAI</name>
<accession>A0ACB7S0Q1</accession>